<dbReference type="SMART" id="SM00028">
    <property type="entry name" value="TPR"/>
    <property type="match status" value="3"/>
</dbReference>
<accession>A4CH85</accession>
<name>A4CH85_ROBBH</name>
<dbReference type="PROSITE" id="PS00041">
    <property type="entry name" value="HTH_ARAC_FAMILY_1"/>
    <property type="match status" value="1"/>
</dbReference>
<evidence type="ECO:0000313" key="8">
    <source>
        <dbReference type="EMBL" id="EAR16293.1"/>
    </source>
</evidence>
<gene>
    <name evidence="8" type="ordered locus">RB2501_05325</name>
</gene>
<evidence type="ECO:0000256" key="5">
    <source>
        <dbReference type="SAM" id="MobiDB-lite"/>
    </source>
</evidence>
<keyword evidence="8" id="KW-0808">Transferase</keyword>
<dbReference type="eggNOG" id="COG4977">
    <property type="taxonomic scope" value="Bacteria"/>
</dbReference>
<keyword evidence="6" id="KW-1133">Transmembrane helix</keyword>
<evidence type="ECO:0000256" key="1">
    <source>
        <dbReference type="ARBA" id="ARBA00023015"/>
    </source>
</evidence>
<dbReference type="eggNOG" id="COG3063">
    <property type="taxonomic scope" value="Bacteria"/>
</dbReference>
<dbReference type="GO" id="GO:0016301">
    <property type="term" value="F:kinase activity"/>
    <property type="evidence" value="ECO:0007669"/>
    <property type="project" value="UniProtKB-KW"/>
</dbReference>
<organism evidence="8 9">
    <name type="scientific">Robiginitalea biformata (strain ATCC BAA-864 / DSM 15991 / KCTC 12146 / HTCC2501)</name>
    <dbReference type="NCBI Taxonomy" id="313596"/>
    <lineage>
        <taxon>Bacteria</taxon>
        <taxon>Pseudomonadati</taxon>
        <taxon>Bacteroidota</taxon>
        <taxon>Flavobacteriia</taxon>
        <taxon>Flavobacteriales</taxon>
        <taxon>Flavobacteriaceae</taxon>
        <taxon>Robiginitalea</taxon>
    </lineage>
</organism>
<feature type="transmembrane region" description="Helical" evidence="6">
    <location>
        <begin position="155"/>
        <end position="173"/>
    </location>
</feature>
<dbReference type="GO" id="GO:0003700">
    <property type="term" value="F:DNA-binding transcription factor activity"/>
    <property type="evidence" value="ECO:0007669"/>
    <property type="project" value="InterPro"/>
</dbReference>
<dbReference type="InterPro" id="IPR020449">
    <property type="entry name" value="Tscrpt_reg_AraC-type_HTH"/>
</dbReference>
<evidence type="ECO:0000313" key="9">
    <source>
        <dbReference type="Proteomes" id="UP000009049"/>
    </source>
</evidence>
<dbReference type="InterPro" id="IPR018060">
    <property type="entry name" value="HTH_AraC"/>
</dbReference>
<keyword evidence="9" id="KW-1185">Reference proteome</keyword>
<dbReference type="SUPFAM" id="SSF46689">
    <property type="entry name" value="Homeodomain-like"/>
    <property type="match status" value="1"/>
</dbReference>
<feature type="region of interest" description="Disordered" evidence="5">
    <location>
        <begin position="120"/>
        <end position="142"/>
    </location>
</feature>
<dbReference type="Pfam" id="PF12833">
    <property type="entry name" value="HTH_18"/>
    <property type="match status" value="1"/>
</dbReference>
<dbReference type="SMART" id="SM00342">
    <property type="entry name" value="HTH_ARAC"/>
    <property type="match status" value="1"/>
</dbReference>
<keyword evidence="3" id="KW-0804">Transcription</keyword>
<dbReference type="eggNOG" id="COG5616">
    <property type="taxonomic scope" value="Bacteria"/>
</dbReference>
<dbReference type="PANTHER" id="PTHR43280">
    <property type="entry name" value="ARAC-FAMILY TRANSCRIPTIONAL REGULATOR"/>
    <property type="match status" value="1"/>
</dbReference>
<dbReference type="PROSITE" id="PS50005">
    <property type="entry name" value="TPR"/>
    <property type="match status" value="1"/>
</dbReference>
<proteinExistence type="predicted"/>
<dbReference type="PROSITE" id="PS01124">
    <property type="entry name" value="HTH_ARAC_FAMILY_2"/>
    <property type="match status" value="1"/>
</dbReference>
<keyword evidence="6" id="KW-0812">Transmembrane</keyword>
<dbReference type="InterPro" id="IPR009057">
    <property type="entry name" value="Homeodomain-like_sf"/>
</dbReference>
<dbReference type="HOGENOM" id="CLU_397751_0_0_10"/>
<dbReference type="InterPro" id="IPR019734">
    <property type="entry name" value="TPR_rpt"/>
</dbReference>
<feature type="domain" description="HTH araC/xylS-type" evidence="7">
    <location>
        <begin position="20"/>
        <end position="119"/>
    </location>
</feature>
<dbReference type="EMBL" id="CP001712">
    <property type="protein sequence ID" value="EAR16293.1"/>
    <property type="molecule type" value="Genomic_DNA"/>
</dbReference>
<dbReference type="Proteomes" id="UP000009049">
    <property type="component" value="Chromosome"/>
</dbReference>
<protein>
    <submittedName>
        <fullName evidence="8">Serine/threonine kinase</fullName>
    </submittedName>
</protein>
<dbReference type="KEGG" id="rbi:RB2501_05325"/>
<dbReference type="SUPFAM" id="SSF48452">
    <property type="entry name" value="TPR-like"/>
    <property type="match status" value="1"/>
</dbReference>
<evidence type="ECO:0000256" key="6">
    <source>
        <dbReference type="SAM" id="Phobius"/>
    </source>
</evidence>
<dbReference type="STRING" id="313596.RB2501_05325"/>
<sequence>MDGNQHIMPDTPSKKEHFISRAETLLLENIARENFGVSELAEAMNMSRSSLLRKVRKHTGLSASQFIRQVRLKQGMEMLRQTTLNVTEVSYRVGFGSTSYFIKCFREHYGYPPGEAAERALENASAEPGDSPMEAGASAHGTPLTSAVKPRWKSIAAVALALGILAFLLYFLSRPPTSIEVEKSIAVLPFKNESSDTTNTYFVNGLMESTLNNLQKIEDLRVVSRPSVEKYRHSDKTIQEMAGELEVNYFIAGSGQREGDRVLLNIQLIEAATDRQIWAEQYSRELGDIFALQHEVAQKIAAAIEAIVTPAEREQIEKVPTENLAAYDYYLQALEPYHAGNGEGLLRAIGLFEQAIGEDPQFAQAYANMAIAYFLLDMDLAEKKYTDRINNLADKALLYDSKLAESLVAKALYYMQVKQYRLALPHLEKALEYNPNSVLVYQLLSDYYARIVPDTGKYLEYALKGNQLEFGAGDSITRSYSNLHLGNAFIQTGFPDQAMEYIDQSIAYFPQNEYASFVRVFIQFAIDRDLGRMQRSLVREWQKDTTRLDILQEVGKSFYFQEEYDSAYYYYGKFVRAREGSGLDIYPQEDLKIGRVFEAVGRPEMAGEFYRSYAAYCERDESIYKPASLAVKYAHEGKLDQAIEQLEVFAAQDNFQYWILLFIEKDPVMEPLEGHPGYAAVLQKIRDRFWAHHERLEKELEQEGLL</sequence>
<reference evidence="8 9" key="1">
    <citation type="journal article" date="2009" name="J. Bacteriol.">
        <title>Complete genome sequence of Robiginitalea biformata HTCC2501.</title>
        <authorList>
            <person name="Oh H.M."/>
            <person name="Giovannoni S.J."/>
            <person name="Lee K."/>
            <person name="Ferriera S."/>
            <person name="Johnson J."/>
            <person name="Cho J.C."/>
        </authorList>
    </citation>
    <scope>NUCLEOTIDE SEQUENCE [LARGE SCALE GENOMIC DNA]</scope>
    <source>
        <strain evidence="9">ATCC BAA-864 / HTCC2501 / KCTC 12146</strain>
    </source>
</reference>
<evidence type="ECO:0000256" key="4">
    <source>
        <dbReference type="PROSITE-ProRule" id="PRU00339"/>
    </source>
</evidence>
<dbReference type="Gene3D" id="1.25.40.10">
    <property type="entry name" value="Tetratricopeptide repeat domain"/>
    <property type="match status" value="2"/>
</dbReference>
<dbReference type="InterPro" id="IPR018062">
    <property type="entry name" value="HTH_AraC-typ_CS"/>
</dbReference>
<dbReference type="Gene3D" id="1.10.10.60">
    <property type="entry name" value="Homeodomain-like"/>
    <property type="match status" value="1"/>
</dbReference>
<keyword evidence="4" id="KW-0802">TPR repeat</keyword>
<dbReference type="PANTHER" id="PTHR43280:SF2">
    <property type="entry name" value="HTH-TYPE TRANSCRIPTIONAL REGULATOR EXSA"/>
    <property type="match status" value="1"/>
</dbReference>
<keyword evidence="1" id="KW-0805">Transcription regulation</keyword>
<evidence type="ECO:0000256" key="3">
    <source>
        <dbReference type="ARBA" id="ARBA00023163"/>
    </source>
</evidence>
<dbReference type="AlphaFoldDB" id="A4CH85"/>
<feature type="repeat" description="TPR" evidence="4">
    <location>
        <begin position="404"/>
        <end position="437"/>
    </location>
</feature>
<dbReference type="GO" id="GO:0043565">
    <property type="term" value="F:sequence-specific DNA binding"/>
    <property type="evidence" value="ECO:0007669"/>
    <property type="project" value="InterPro"/>
</dbReference>
<dbReference type="PRINTS" id="PR00032">
    <property type="entry name" value="HTHARAC"/>
</dbReference>
<keyword evidence="6" id="KW-0472">Membrane</keyword>
<dbReference type="InterPro" id="IPR011990">
    <property type="entry name" value="TPR-like_helical_dom_sf"/>
</dbReference>
<dbReference type="Gene3D" id="3.40.50.10070">
    <property type="entry name" value="TolB, N-terminal domain"/>
    <property type="match status" value="1"/>
</dbReference>
<keyword evidence="8" id="KW-0418">Kinase</keyword>
<keyword evidence="2" id="KW-0238">DNA-binding</keyword>
<evidence type="ECO:0000259" key="7">
    <source>
        <dbReference type="PROSITE" id="PS01124"/>
    </source>
</evidence>
<evidence type="ECO:0000256" key="2">
    <source>
        <dbReference type="ARBA" id="ARBA00023125"/>
    </source>
</evidence>